<keyword evidence="2" id="KW-1185">Reference proteome</keyword>
<protein>
    <recommendedName>
        <fullName evidence="3">Transposase IS701-like DDE domain-containing protein</fullName>
    </recommendedName>
</protein>
<reference evidence="1 2" key="1">
    <citation type="submission" date="2019-10" db="EMBL/GenBank/DDBJ databases">
        <title>Description of Paenibacillus humi sp. nov.</title>
        <authorList>
            <person name="Carlier A."/>
            <person name="Qi S."/>
        </authorList>
    </citation>
    <scope>NUCLEOTIDE SEQUENCE [LARGE SCALE GENOMIC DNA]</scope>
    <source>
        <strain evidence="1 2">LMG 31461</strain>
    </source>
</reference>
<comment type="caution">
    <text evidence="1">The sequence shown here is derived from an EMBL/GenBank/DDBJ whole genome shotgun (WGS) entry which is preliminary data.</text>
</comment>
<dbReference type="Proteomes" id="UP000653578">
    <property type="component" value="Unassembled WGS sequence"/>
</dbReference>
<proteinExistence type="predicted"/>
<gene>
    <name evidence="1" type="ORF">GC096_04120</name>
</gene>
<organism evidence="1 2">
    <name type="scientific">Paenibacillus plantarum</name>
    <dbReference type="NCBI Taxonomy" id="2654975"/>
    <lineage>
        <taxon>Bacteria</taxon>
        <taxon>Bacillati</taxon>
        <taxon>Bacillota</taxon>
        <taxon>Bacilli</taxon>
        <taxon>Bacillales</taxon>
        <taxon>Paenibacillaceae</taxon>
        <taxon>Paenibacillus</taxon>
    </lineage>
</organism>
<sequence length="87" mass="9910">MKEYLSKCSHGYKHRFEALSRKSDALVDLLQRALSTGFTADYVLMDSWFTQVPFLRQLNIGLPVIGMVKELKLCCGLNGKLMTLKKL</sequence>
<evidence type="ECO:0000313" key="2">
    <source>
        <dbReference type="Proteomes" id="UP000653578"/>
    </source>
</evidence>
<name>A0ABX1X584_9BACL</name>
<evidence type="ECO:0008006" key="3">
    <source>
        <dbReference type="Google" id="ProtNLM"/>
    </source>
</evidence>
<dbReference type="EMBL" id="WHNY01000009">
    <property type="protein sequence ID" value="NOU63233.1"/>
    <property type="molecule type" value="Genomic_DNA"/>
</dbReference>
<dbReference type="RefSeq" id="WP_171629038.1">
    <property type="nucleotide sequence ID" value="NZ_WHNY01000009.1"/>
</dbReference>
<accession>A0ABX1X584</accession>
<evidence type="ECO:0000313" key="1">
    <source>
        <dbReference type="EMBL" id="NOU63233.1"/>
    </source>
</evidence>